<dbReference type="Proteomes" id="UP001151699">
    <property type="component" value="Chromosome A"/>
</dbReference>
<evidence type="ECO:0000313" key="2">
    <source>
        <dbReference type="EMBL" id="KAJ6647028.1"/>
    </source>
</evidence>
<dbReference type="AlphaFoldDB" id="A0A9Q0NB32"/>
<feature type="transmembrane region" description="Helical" evidence="1">
    <location>
        <begin position="42"/>
        <end position="61"/>
    </location>
</feature>
<dbReference type="EMBL" id="WJQU01000001">
    <property type="protein sequence ID" value="KAJ6647028.1"/>
    <property type="molecule type" value="Genomic_DNA"/>
</dbReference>
<sequence>MSEQINISYVSYDQYFNKKWIFTESLEVANLRAAKTSDKENGIFQIFGFTLFLGSHLHYWWPILRL</sequence>
<organism evidence="2 3">
    <name type="scientific">Pseudolycoriella hygida</name>
    <dbReference type="NCBI Taxonomy" id="35572"/>
    <lineage>
        <taxon>Eukaryota</taxon>
        <taxon>Metazoa</taxon>
        <taxon>Ecdysozoa</taxon>
        <taxon>Arthropoda</taxon>
        <taxon>Hexapoda</taxon>
        <taxon>Insecta</taxon>
        <taxon>Pterygota</taxon>
        <taxon>Neoptera</taxon>
        <taxon>Endopterygota</taxon>
        <taxon>Diptera</taxon>
        <taxon>Nematocera</taxon>
        <taxon>Sciaroidea</taxon>
        <taxon>Sciaridae</taxon>
        <taxon>Pseudolycoriella</taxon>
    </lineage>
</organism>
<evidence type="ECO:0000313" key="3">
    <source>
        <dbReference type="Proteomes" id="UP001151699"/>
    </source>
</evidence>
<keyword evidence="1" id="KW-0812">Transmembrane</keyword>
<evidence type="ECO:0000256" key="1">
    <source>
        <dbReference type="SAM" id="Phobius"/>
    </source>
</evidence>
<keyword evidence="1" id="KW-1133">Transmembrane helix</keyword>
<proteinExistence type="predicted"/>
<reference evidence="2" key="1">
    <citation type="submission" date="2022-07" db="EMBL/GenBank/DDBJ databases">
        <authorList>
            <person name="Trinca V."/>
            <person name="Uliana J.V.C."/>
            <person name="Torres T.T."/>
            <person name="Ward R.J."/>
            <person name="Monesi N."/>
        </authorList>
    </citation>
    <scope>NUCLEOTIDE SEQUENCE</scope>
    <source>
        <strain evidence="2">HSMRA1968</strain>
        <tissue evidence="2">Whole embryos</tissue>
    </source>
</reference>
<keyword evidence="3" id="KW-1185">Reference proteome</keyword>
<accession>A0A9Q0NB32</accession>
<name>A0A9Q0NB32_9DIPT</name>
<gene>
    <name evidence="2" type="ORF">Bhyg_02246</name>
</gene>
<keyword evidence="1" id="KW-0472">Membrane</keyword>
<comment type="caution">
    <text evidence="2">The sequence shown here is derived from an EMBL/GenBank/DDBJ whole genome shotgun (WGS) entry which is preliminary data.</text>
</comment>
<protein>
    <submittedName>
        <fullName evidence="2">Uncharacterized protein</fullName>
    </submittedName>
</protein>